<reference evidence="1 2" key="1">
    <citation type="submission" date="2021-01" db="EMBL/GenBank/DDBJ databases">
        <title>Chromosome-level genome assembly of a human fungal pathogen reveals clustering of transcriptionally co-regulated genes.</title>
        <authorList>
            <person name="Voorhies M."/>
            <person name="Cohen S."/>
            <person name="Shea T.P."/>
            <person name="Petrus S."/>
            <person name="Munoz J.F."/>
            <person name="Poplawski S."/>
            <person name="Goldman W.E."/>
            <person name="Michael T."/>
            <person name="Cuomo C.A."/>
            <person name="Sil A."/>
            <person name="Beyhan S."/>
        </authorList>
    </citation>
    <scope>NUCLEOTIDE SEQUENCE [LARGE SCALE GENOMIC DNA]</scope>
    <source>
        <strain evidence="1 2">G184AR</strain>
    </source>
</reference>
<organism evidence="1 2">
    <name type="scientific">Ajellomyces capsulatus</name>
    <name type="common">Darling's disease fungus</name>
    <name type="synonym">Histoplasma capsulatum</name>
    <dbReference type="NCBI Taxonomy" id="5037"/>
    <lineage>
        <taxon>Eukaryota</taxon>
        <taxon>Fungi</taxon>
        <taxon>Dikarya</taxon>
        <taxon>Ascomycota</taxon>
        <taxon>Pezizomycotina</taxon>
        <taxon>Eurotiomycetes</taxon>
        <taxon>Eurotiomycetidae</taxon>
        <taxon>Onygenales</taxon>
        <taxon>Ajellomycetaceae</taxon>
        <taxon>Histoplasma</taxon>
    </lineage>
</organism>
<name>A0A8H8CRV7_AJECA</name>
<dbReference type="EMBL" id="JAEVHI010000007">
    <property type="protein sequence ID" value="KAG5287404.1"/>
    <property type="molecule type" value="Genomic_DNA"/>
</dbReference>
<sequence length="83" mass="9107">MDTAMRKTHNWLGSSPLPFHKLRCSPTLFMVLRTLSARLAIISPPTPPVSGNSMGADSDDSKWLPITLLKRGFIGVMADILID</sequence>
<dbReference type="AlphaFoldDB" id="A0A8H8CRV7"/>
<accession>A0A8H8CRV7</accession>
<gene>
    <name evidence="1" type="ORF">I7I52_11169</name>
</gene>
<protein>
    <submittedName>
        <fullName evidence="1">Uncharacterized protein</fullName>
    </submittedName>
</protein>
<dbReference type="OrthoDB" id="10039566at2759"/>
<evidence type="ECO:0000313" key="1">
    <source>
        <dbReference type="EMBL" id="KAG5287404.1"/>
    </source>
</evidence>
<comment type="caution">
    <text evidence="1">The sequence shown here is derived from an EMBL/GenBank/DDBJ whole genome shotgun (WGS) entry which is preliminary data.</text>
</comment>
<dbReference type="VEuPathDB" id="FungiDB:I7I52_11169"/>
<evidence type="ECO:0000313" key="2">
    <source>
        <dbReference type="Proteomes" id="UP000670092"/>
    </source>
</evidence>
<proteinExistence type="predicted"/>
<dbReference type="Proteomes" id="UP000670092">
    <property type="component" value="Unassembled WGS sequence"/>
</dbReference>